<feature type="domain" description="Heterokaryon incompatibility" evidence="1">
    <location>
        <begin position="11"/>
        <end position="62"/>
    </location>
</feature>
<gene>
    <name evidence="2" type="ORF">AOQ84DRAFT_292279</name>
</gene>
<protein>
    <recommendedName>
        <fullName evidence="1">Heterokaryon incompatibility domain-containing protein</fullName>
    </recommendedName>
</protein>
<dbReference type="Pfam" id="PF06985">
    <property type="entry name" value="HET"/>
    <property type="match status" value="1"/>
</dbReference>
<dbReference type="PANTHER" id="PTHR24148">
    <property type="entry name" value="ANKYRIN REPEAT DOMAIN-CONTAINING PROTEIN 39 HOMOLOG-RELATED"/>
    <property type="match status" value="1"/>
</dbReference>
<reference evidence="2 3" key="1">
    <citation type="journal article" date="2016" name="Nat. Commun.">
        <title>Ectomycorrhizal ecology is imprinted in the genome of the dominant symbiotic fungus Cenococcum geophilum.</title>
        <authorList>
            <consortium name="DOE Joint Genome Institute"/>
            <person name="Peter M."/>
            <person name="Kohler A."/>
            <person name="Ohm R.A."/>
            <person name="Kuo A."/>
            <person name="Krutzmann J."/>
            <person name="Morin E."/>
            <person name="Arend M."/>
            <person name="Barry K.W."/>
            <person name="Binder M."/>
            <person name="Choi C."/>
            <person name="Clum A."/>
            <person name="Copeland A."/>
            <person name="Grisel N."/>
            <person name="Haridas S."/>
            <person name="Kipfer T."/>
            <person name="LaButti K."/>
            <person name="Lindquist E."/>
            <person name="Lipzen A."/>
            <person name="Maire R."/>
            <person name="Meier B."/>
            <person name="Mihaltcheva S."/>
            <person name="Molinier V."/>
            <person name="Murat C."/>
            <person name="Poggeler S."/>
            <person name="Quandt C.A."/>
            <person name="Sperisen C."/>
            <person name="Tritt A."/>
            <person name="Tisserant E."/>
            <person name="Crous P.W."/>
            <person name="Henrissat B."/>
            <person name="Nehls U."/>
            <person name="Egli S."/>
            <person name="Spatafora J.W."/>
            <person name="Grigoriev I.V."/>
            <person name="Martin F.M."/>
        </authorList>
    </citation>
    <scope>NUCLEOTIDE SEQUENCE [LARGE SCALE GENOMIC DNA]</scope>
    <source>
        <strain evidence="2 3">CBS 207.34</strain>
    </source>
</reference>
<sequence>MHAWLDEKLDYEALFYTWGNIHSMDIIDLNGRPFTVRKNLLDALWQLRLRDRPRRLWADALCTGWGINRLKQSKPNR</sequence>
<dbReference type="Proteomes" id="UP000250140">
    <property type="component" value="Unassembled WGS sequence"/>
</dbReference>
<organism evidence="2 3">
    <name type="scientific">Glonium stellatum</name>
    <dbReference type="NCBI Taxonomy" id="574774"/>
    <lineage>
        <taxon>Eukaryota</taxon>
        <taxon>Fungi</taxon>
        <taxon>Dikarya</taxon>
        <taxon>Ascomycota</taxon>
        <taxon>Pezizomycotina</taxon>
        <taxon>Dothideomycetes</taxon>
        <taxon>Pleosporomycetidae</taxon>
        <taxon>Gloniales</taxon>
        <taxon>Gloniaceae</taxon>
        <taxon>Glonium</taxon>
    </lineage>
</organism>
<dbReference type="InterPro" id="IPR052895">
    <property type="entry name" value="HetReg/Transcr_Mod"/>
</dbReference>
<dbReference type="PANTHER" id="PTHR24148:SF64">
    <property type="entry name" value="HETEROKARYON INCOMPATIBILITY DOMAIN-CONTAINING PROTEIN"/>
    <property type="match status" value="1"/>
</dbReference>
<dbReference type="OrthoDB" id="3553147at2759"/>
<evidence type="ECO:0000313" key="2">
    <source>
        <dbReference type="EMBL" id="OCL08879.1"/>
    </source>
</evidence>
<keyword evidence="3" id="KW-1185">Reference proteome</keyword>
<evidence type="ECO:0000313" key="3">
    <source>
        <dbReference type="Proteomes" id="UP000250140"/>
    </source>
</evidence>
<dbReference type="InterPro" id="IPR010730">
    <property type="entry name" value="HET"/>
</dbReference>
<evidence type="ECO:0000259" key="1">
    <source>
        <dbReference type="Pfam" id="PF06985"/>
    </source>
</evidence>
<name>A0A8E2JTE8_9PEZI</name>
<dbReference type="AlphaFoldDB" id="A0A8E2JTE8"/>
<dbReference type="EMBL" id="KV749569">
    <property type="protein sequence ID" value="OCL08879.1"/>
    <property type="molecule type" value="Genomic_DNA"/>
</dbReference>
<proteinExistence type="predicted"/>
<accession>A0A8E2JTE8</accession>